<dbReference type="RefSeq" id="WP_118335447.1">
    <property type="nucleotide sequence ID" value="NZ_AP025567.1"/>
</dbReference>
<keyword evidence="2" id="KW-1185">Reference proteome</keyword>
<comment type="caution">
    <text evidence="1">The sequence shown here is derived from an EMBL/GenBank/DDBJ whole genome shotgun (WGS) entry which is preliminary data.</text>
</comment>
<evidence type="ECO:0000313" key="2">
    <source>
        <dbReference type="Proteomes" id="UP000284841"/>
    </source>
</evidence>
<reference evidence="1 2" key="1">
    <citation type="submission" date="2018-08" db="EMBL/GenBank/DDBJ databases">
        <title>A genome reference for cultivated species of the human gut microbiota.</title>
        <authorList>
            <person name="Zou Y."/>
            <person name="Xue W."/>
            <person name="Luo G."/>
        </authorList>
    </citation>
    <scope>NUCLEOTIDE SEQUENCE [LARGE SCALE GENOMIC DNA]</scope>
    <source>
        <strain evidence="1 2">AM07-24</strain>
    </source>
</reference>
<dbReference type="AlphaFoldDB" id="A0A415E4Y2"/>
<name>A0A415E4Y2_9FIRM</name>
<proteinExistence type="predicted"/>
<dbReference type="OrthoDB" id="9815272at2"/>
<evidence type="ECO:0000313" key="1">
    <source>
        <dbReference type="EMBL" id="RHJ88717.1"/>
    </source>
</evidence>
<organism evidence="1 2">
    <name type="scientific">Emergencia timonensis</name>
    <dbReference type="NCBI Taxonomy" id="1776384"/>
    <lineage>
        <taxon>Bacteria</taxon>
        <taxon>Bacillati</taxon>
        <taxon>Bacillota</taxon>
        <taxon>Clostridia</taxon>
        <taxon>Peptostreptococcales</taxon>
        <taxon>Anaerovoracaceae</taxon>
        <taxon>Emergencia</taxon>
    </lineage>
</organism>
<accession>A0A415E4Y2</accession>
<dbReference type="EMBL" id="QRMS01000002">
    <property type="protein sequence ID" value="RHJ88717.1"/>
    <property type="molecule type" value="Genomic_DNA"/>
</dbReference>
<gene>
    <name evidence="1" type="ORF">DW099_10150</name>
</gene>
<dbReference type="Proteomes" id="UP000284841">
    <property type="component" value="Unassembled WGS sequence"/>
</dbReference>
<protein>
    <submittedName>
        <fullName evidence="1">Uncharacterized protein</fullName>
    </submittedName>
</protein>
<sequence length="60" mass="7023">MMVEVEDEKSSAFSVSQEDIDSVQIKSSGFSEGKYHIYRQFQKYEDSKENVDFLKKEYGT</sequence>